<protein>
    <submittedName>
        <fullName evidence="4">Listeria/Bacterioides repeat-containing protein</fullName>
    </submittedName>
</protein>
<dbReference type="InterPro" id="IPR011050">
    <property type="entry name" value="Pectin_lyase_fold/virulence"/>
</dbReference>
<accession>A0A1M7B7K3</accession>
<evidence type="ECO:0000256" key="2">
    <source>
        <dbReference type="ARBA" id="ARBA00022737"/>
    </source>
</evidence>
<keyword evidence="2" id="KW-0677">Repeat</keyword>
<dbReference type="OrthoDB" id="10730at2"/>
<dbReference type="Proteomes" id="UP000183975">
    <property type="component" value="Unassembled WGS sequence"/>
</dbReference>
<feature type="domain" description="SLH" evidence="3">
    <location>
        <begin position="1235"/>
        <end position="1292"/>
    </location>
</feature>
<proteinExistence type="predicted"/>
<feature type="domain" description="SLH" evidence="3">
    <location>
        <begin position="1167"/>
        <end position="1234"/>
    </location>
</feature>
<organism evidence="4 5">
    <name type="scientific">Anaerotignum lactatifermentans DSM 14214</name>
    <dbReference type="NCBI Taxonomy" id="1121323"/>
    <lineage>
        <taxon>Bacteria</taxon>
        <taxon>Bacillati</taxon>
        <taxon>Bacillota</taxon>
        <taxon>Clostridia</taxon>
        <taxon>Lachnospirales</taxon>
        <taxon>Anaerotignaceae</taxon>
        <taxon>Anaerotignum</taxon>
    </lineage>
</organism>
<evidence type="ECO:0000256" key="1">
    <source>
        <dbReference type="ARBA" id="ARBA00004196"/>
    </source>
</evidence>
<evidence type="ECO:0000313" key="4">
    <source>
        <dbReference type="EMBL" id="SHL50931.1"/>
    </source>
</evidence>
<dbReference type="PROSITE" id="PS51272">
    <property type="entry name" value="SLH"/>
    <property type="match status" value="3"/>
</dbReference>
<dbReference type="PANTHER" id="PTHR43308:SF1">
    <property type="entry name" value="OUTER MEMBRANE PROTEIN ALPHA"/>
    <property type="match status" value="1"/>
</dbReference>
<name>A0A1M7B7K3_9FIRM</name>
<dbReference type="InterPro" id="IPR001119">
    <property type="entry name" value="SLH_dom"/>
</dbReference>
<dbReference type="EMBL" id="FRAH01000122">
    <property type="protein sequence ID" value="SHL50931.1"/>
    <property type="molecule type" value="Genomic_DNA"/>
</dbReference>
<gene>
    <name evidence="4" type="ORF">SAMN02745138_03527</name>
</gene>
<dbReference type="SMART" id="SM00710">
    <property type="entry name" value="PbH1"/>
    <property type="match status" value="6"/>
</dbReference>
<dbReference type="SUPFAM" id="SSF51126">
    <property type="entry name" value="Pectin lyase-like"/>
    <property type="match status" value="1"/>
</dbReference>
<dbReference type="InterPro" id="IPR051465">
    <property type="entry name" value="Cell_Envelope_Struct_Comp"/>
</dbReference>
<dbReference type="PANTHER" id="PTHR43308">
    <property type="entry name" value="OUTER MEMBRANE PROTEIN ALPHA-RELATED"/>
    <property type="match status" value="1"/>
</dbReference>
<sequence length="1411" mass="154981">MDIDLLTVPEGEAACTYESTDGTVTSSEAVTMKEAVEALNSAGGGTIKVVSSGLADWNMIVESNITIIPADESKQVVIGLKEPDVYVGGQNSKDGMFQVKNDCVLTFGAEGLPEDCLVFSGENIEHSCIVTADEGYSTARVILNDGVLLTKCMDSAIGKHHDGSGVSSRSPHVEIHGAKVAYNGTKENPAYDSAIKSRSFTMTSGVICENYSGGGAGAIEINDGLKFVDDLDCRISGDSLIENCGSDTCGAILAEDLYISGNVTIRNCYGEDLAGAIYCGGDIAEISGLTIEYCKGGSAGAINSLSEELIIKDDVRISNCELIAEYNNIKMAGAIYCLFDLTIEGGEKGVIIENCKGIETAGAIYAKGTTTSIGGNVTLKNNTANYGGAICTNSRQMDIKDGVQIINNTAQIAGGGIYVDGIDKNYITYMPHVTIYGGTIQENEAPKGGGIYLSSSYDSTELISAVVLKGGNIINNTAKDAGGGIYQSYGSYIYVSGSPNVTNNKTNDVTDNICLGWNGVHEVDGEQEIASFDDVYQSFKDGQDSFVAVFGKMYMNYFRTLIEAEYSKLDEEEKVNAAKQLGLNDYVITDDDTGEEKYIGTKEQFIDAYLKYTENALKVEIIEIYERLQKLPEEEQKKSLEKIYNQLKDIASIANSINAYITVVGALDDNAKIGITSEYPKYKRLVVEGGVDAKENADGEAYVLTDKDLKAFSSDNTYYNVEYNPQNKNQFVLMNFIKISPADVIIYMGGESYEGVTDENGNIISDSTGLPEPGFVLEIPEEFNIEDIDNLYLQYNDGTNKYKWKFVPYGDGEENLPIEKKVFRIEPADETLKRDVRVNFIKTNGDDKEVVASDNFVVGDYVNQTLEMEVYGEGIESGNVTFIYEDEVNGKQEHGVSVENGTLTVLGTTTKEQYGEKKASETDVVAGEPAMIEKEGTIYTINGSSVAVDENAQIALLFDNIINSADENREELLKERAEEFLKTTNSSRSYEIKYLDLVDRNNGNMWVTAQDASGNPRDITIYWPIPENMGKDVKVKILHFKDLHRDTSTDEIESSIEQCVVEEVPVTKITDTHVVFESGAKGFSPFALVWEVEDTDNGNDFNSSGSSGGSSTKYYTFNYESNGGTEYDDERYKKNTVVDLDKVPVRMGYTFTGWYADEELTEKITDIKMTSDKTVYAGWVKSTVPDQLNGDDHFAYVVGYPDGSVQPNGNITRAEVAAIFFRLLQPEVRDGNLSDTNVFTDVTENDWHNVSVSTMAELNIIKGRTETTFVPDAPITRAEFAAICARFDTGLTEGDSNLTDISGHWAEEEIERAVSLGWIAGYPDGTFKPNQFITRAEAVSIINRVLCRMPEEPEDLLSGMNIWPDNMDTNKWYYLAVQEATNSHTYEHKGEIHETWLELIADPDWSRYNNI</sequence>
<dbReference type="RefSeq" id="WP_072853908.1">
    <property type="nucleotide sequence ID" value="NZ_FRAH01000122.1"/>
</dbReference>
<reference evidence="4 5" key="1">
    <citation type="submission" date="2016-11" db="EMBL/GenBank/DDBJ databases">
        <authorList>
            <person name="Jaros S."/>
            <person name="Januszkiewicz K."/>
            <person name="Wedrychowicz H."/>
        </authorList>
    </citation>
    <scope>NUCLEOTIDE SEQUENCE [LARGE SCALE GENOMIC DNA]</scope>
    <source>
        <strain evidence="4 5">DSM 14214</strain>
    </source>
</reference>
<feature type="domain" description="SLH" evidence="3">
    <location>
        <begin position="1293"/>
        <end position="1356"/>
    </location>
</feature>
<evidence type="ECO:0000313" key="5">
    <source>
        <dbReference type="Proteomes" id="UP000183975"/>
    </source>
</evidence>
<dbReference type="InterPro" id="IPR006626">
    <property type="entry name" value="PbH1"/>
</dbReference>
<comment type="subcellular location">
    <subcellularLocation>
        <location evidence="1">Cell envelope</location>
    </subcellularLocation>
</comment>
<dbReference type="Pfam" id="PF00395">
    <property type="entry name" value="SLH"/>
    <property type="match status" value="3"/>
</dbReference>
<dbReference type="GO" id="GO:0030313">
    <property type="term" value="C:cell envelope"/>
    <property type="evidence" value="ECO:0007669"/>
    <property type="project" value="UniProtKB-SubCell"/>
</dbReference>
<evidence type="ECO:0000259" key="3">
    <source>
        <dbReference type="PROSITE" id="PS51272"/>
    </source>
</evidence>
<dbReference type="InterPro" id="IPR042229">
    <property type="entry name" value="Listeria/Bacterioides_rpt_sf"/>
</dbReference>
<dbReference type="Gene3D" id="2.60.40.4270">
    <property type="entry name" value="Listeria-Bacteroides repeat domain"/>
    <property type="match status" value="1"/>
</dbReference>
<keyword evidence="5" id="KW-1185">Reference proteome</keyword>
<dbReference type="InterPro" id="IPR013378">
    <property type="entry name" value="InlB-like_B-rpt"/>
</dbReference>
<dbReference type="Pfam" id="PF09479">
    <property type="entry name" value="Flg_new"/>
    <property type="match status" value="1"/>
</dbReference>
<dbReference type="NCBIfam" id="TIGR02543">
    <property type="entry name" value="List_Bact_rpt"/>
    <property type="match status" value="1"/>
</dbReference>